<keyword evidence="4" id="KW-0808">Transferase</keyword>
<dbReference type="NCBIfam" id="TIGR02366">
    <property type="entry name" value="DHAK_reg"/>
    <property type="match status" value="1"/>
</dbReference>
<dbReference type="InterPro" id="IPR001647">
    <property type="entry name" value="HTH_TetR"/>
</dbReference>
<reference evidence="4 5" key="1">
    <citation type="submission" date="2018-08" db="EMBL/GenBank/DDBJ databases">
        <title>A genome reference for cultivated species of the human gut microbiota.</title>
        <authorList>
            <person name="Zou Y."/>
            <person name="Xue W."/>
            <person name="Luo G."/>
        </authorList>
    </citation>
    <scope>NUCLEOTIDE SEQUENCE [LARGE SCALE GENOMIC DNA]</scope>
    <source>
        <strain evidence="4 5">AF35-6BH</strain>
    </source>
</reference>
<name>A0A415PKQ6_9FIRM</name>
<comment type="caution">
    <text evidence="4">The sequence shown here is derived from an EMBL/GenBank/DDBJ whole genome shotgun (WGS) entry which is preliminary data.</text>
</comment>
<proteinExistence type="predicted"/>
<evidence type="ECO:0000313" key="4">
    <source>
        <dbReference type="EMBL" id="RHM13303.1"/>
    </source>
</evidence>
<evidence type="ECO:0000259" key="3">
    <source>
        <dbReference type="PROSITE" id="PS50977"/>
    </source>
</evidence>
<feature type="DNA-binding region" description="H-T-H motif" evidence="2">
    <location>
        <begin position="34"/>
        <end position="53"/>
    </location>
</feature>
<sequence length="190" mass="22802">MIGSERVPESNITKKVLAKALKNCMQTKSFAKITVMDICEECGMNRKTFYYHFKDKFDLVNWIFNIECLKQLHHSEYVFLWENFETLCEYFYENKDFYREVFSYDGQNSFTEYFQEIFYALLAEDFCVVFPSLKGHKYESFVISLYLDVFVCGIKRWIRDPACTPPKEFCMLIKMILLKSSEAFVENFHY</sequence>
<protein>
    <submittedName>
        <fullName evidence="4">Dihydroxyacetone kinase transcriptional activator DhaS</fullName>
    </submittedName>
</protein>
<dbReference type="Pfam" id="PF14278">
    <property type="entry name" value="TetR_C_8"/>
    <property type="match status" value="1"/>
</dbReference>
<dbReference type="PANTHER" id="PTHR43479">
    <property type="entry name" value="ACREF/ENVCD OPERON REPRESSOR-RELATED"/>
    <property type="match status" value="1"/>
</dbReference>
<dbReference type="SUPFAM" id="SSF46689">
    <property type="entry name" value="Homeodomain-like"/>
    <property type="match status" value="1"/>
</dbReference>
<evidence type="ECO:0000313" key="5">
    <source>
        <dbReference type="Proteomes" id="UP000284868"/>
    </source>
</evidence>
<feature type="domain" description="HTH tetR-type" evidence="3">
    <location>
        <begin position="11"/>
        <end position="71"/>
    </location>
</feature>
<evidence type="ECO:0000256" key="1">
    <source>
        <dbReference type="ARBA" id="ARBA00023125"/>
    </source>
</evidence>
<evidence type="ECO:0000256" key="2">
    <source>
        <dbReference type="PROSITE-ProRule" id="PRU00335"/>
    </source>
</evidence>
<organism evidence="4 5">
    <name type="scientific">Amedibacillus dolichus</name>
    <dbReference type="NCBI Taxonomy" id="31971"/>
    <lineage>
        <taxon>Bacteria</taxon>
        <taxon>Bacillati</taxon>
        <taxon>Bacillota</taxon>
        <taxon>Erysipelotrichia</taxon>
        <taxon>Erysipelotrichales</taxon>
        <taxon>Erysipelotrichaceae</taxon>
        <taxon>Amedibacillus</taxon>
    </lineage>
</organism>
<keyword evidence="1 2" id="KW-0238">DNA-binding</keyword>
<gene>
    <name evidence="4" type="ORF">DWZ83_03755</name>
</gene>
<dbReference type="EMBL" id="QRPK01000012">
    <property type="protein sequence ID" value="RHM13303.1"/>
    <property type="molecule type" value="Genomic_DNA"/>
</dbReference>
<keyword evidence="4" id="KW-0418">Kinase</keyword>
<dbReference type="InterPro" id="IPR012738">
    <property type="entry name" value="Tscrpt_reg_DhaS"/>
</dbReference>
<dbReference type="Pfam" id="PF00440">
    <property type="entry name" value="TetR_N"/>
    <property type="match status" value="1"/>
</dbReference>
<dbReference type="GO" id="GO:0016301">
    <property type="term" value="F:kinase activity"/>
    <property type="evidence" value="ECO:0007669"/>
    <property type="project" value="UniProtKB-KW"/>
</dbReference>
<dbReference type="Proteomes" id="UP000284868">
    <property type="component" value="Unassembled WGS sequence"/>
</dbReference>
<dbReference type="GO" id="GO:0003677">
    <property type="term" value="F:DNA binding"/>
    <property type="evidence" value="ECO:0007669"/>
    <property type="project" value="UniProtKB-UniRule"/>
</dbReference>
<dbReference type="PROSITE" id="PS50977">
    <property type="entry name" value="HTH_TETR_2"/>
    <property type="match status" value="1"/>
</dbReference>
<dbReference type="InterPro" id="IPR039532">
    <property type="entry name" value="TetR_C_Firmicutes"/>
</dbReference>
<dbReference type="InterPro" id="IPR009057">
    <property type="entry name" value="Homeodomain-like_sf"/>
</dbReference>
<accession>A0A415PKQ6</accession>
<dbReference type="Gene3D" id="1.10.357.10">
    <property type="entry name" value="Tetracycline Repressor, domain 2"/>
    <property type="match status" value="1"/>
</dbReference>
<dbReference type="AlphaFoldDB" id="A0A415PKQ6"/>
<dbReference type="PANTHER" id="PTHR43479:SF7">
    <property type="entry name" value="TETR-FAMILY TRANSCRIPTIONAL REGULATOR"/>
    <property type="match status" value="1"/>
</dbReference>
<keyword evidence="5" id="KW-1185">Reference proteome</keyword>
<dbReference type="InterPro" id="IPR050624">
    <property type="entry name" value="HTH-type_Tx_Regulator"/>
</dbReference>